<proteinExistence type="predicted"/>
<feature type="transmembrane region" description="Helical" evidence="7">
    <location>
        <begin position="319"/>
        <end position="338"/>
    </location>
</feature>
<comment type="subcellular location">
    <subcellularLocation>
        <location evidence="1">Membrane</location>
        <topology evidence="1">Multi-pass membrane protein</topology>
    </subcellularLocation>
</comment>
<feature type="transmembrane region" description="Helical" evidence="7">
    <location>
        <begin position="234"/>
        <end position="254"/>
    </location>
</feature>
<dbReference type="GO" id="GO:0046872">
    <property type="term" value="F:metal ion binding"/>
    <property type="evidence" value="ECO:0007669"/>
    <property type="project" value="UniProtKB-KW"/>
</dbReference>
<feature type="binding site" evidence="5">
    <location>
        <position position="902"/>
    </location>
    <ligand>
        <name>Mg(2+)</name>
        <dbReference type="ChEBI" id="CHEBI:18420"/>
        <label>1</label>
    </ligand>
</feature>
<evidence type="ECO:0000256" key="7">
    <source>
        <dbReference type="SAM" id="Phobius"/>
    </source>
</evidence>
<feature type="transmembrane region" description="Helical" evidence="7">
    <location>
        <begin position="541"/>
        <end position="561"/>
    </location>
</feature>
<feature type="compositionally biased region" description="Polar residues" evidence="6">
    <location>
        <begin position="813"/>
        <end position="826"/>
    </location>
</feature>
<feature type="region of interest" description="Disordered" evidence="6">
    <location>
        <begin position="788"/>
        <end position="826"/>
    </location>
</feature>
<evidence type="ECO:0000313" key="9">
    <source>
        <dbReference type="EMBL" id="KAK3354059.1"/>
    </source>
</evidence>
<sequence length="1190" mass="128339">MSRQSPPSRTAATGSVSHDHAPVHPSGLRQSHTASSYGSLDDARARRDSPPLSPTSHHARPADEHVPQLALAGPSAAPTESTALLGEAVLDYRECVHEGPCHHGSFSPRPMSPSDSLASHPFSGSEPDGTAPAIDGIFVAEARNRSKNWKKQWALRMKSKKMSTSSVLAQRHGVKASTLMYLSYYLPVLVWAPEYNWSYFKGDFIAALTVAGMYIPMALSLASNLAHVPAINGLYAFVFNPLVYALLGSCPSMVVGPEAAGSLLVGTVVRASVDLGRGEDDDAVLQATICGIITGLAGAMVFTAGIARLGFLDGVLSRPFLRGFISAIGVVIAVDQLIPELGLNRVVEQSPGVDHGSSMDKLRFIFGNLDQVHGLTCAVAGSSFLVIMVCREVKRRLQPRYPGIAYVPDRFIVVVLSAFLAYWLEWDKAGVAVLGKVEAASGHTFTFRWPFQPSHMTYIRDAMGTSFIIALLGFFESSVAAKSIGGSDAFSSIHLSPNRELVALGAANLVGACFMSLPAFGGYGRSKVNKSTGGKSPMSSILLSLLTLICILFLLPYLYYLPKPILSSLISVVAWSLIEECPHDISFFLRIHAWQELGLMMTILLATIFYSLTLGMAIGVGLSLLQVIRHSTRPRIQILGRIPGTNRFENAEANPDRLEFVEGCLIVKIPEPLTFANTGELKTRLRRMELYGTNQAHPALPRLRREDSNRNVIFDIHGVTSLDGSGTQVLEEIVRNYRDRGVRIFFSRVPGRDSEIWEQMHLSGIVELAGGESHFVDDVHEALKLTEVEEGGETSGRWEQRTSQAPSVPQPHQAPTTKPQHANSCPERNNISFLALTNPKIKMSEPSRKARTLGALLGVHAGDALGATVEFQSWDEIQRDYPAGVRDIVGGGPFDWPAGHATDDTDLTRAVLLAYRTVEEAARHSNSNKKMPDVVTEAARNMVDWYDGRWPGRERGVPPRDVGEATRTGIRRFKASGKGGAGEGKAGNGSLMRCVPTGLFGAEVVREAVGISAVTHDDVLCTVACAVYCVMVRVLVEGRGVEEAWRAGREVVVAECADAGAKGKLAGERVVAALEAGRELVTVEDLAQNGPKGAKNGPKVLPFKAAGYVLESLVVAVAAMFDTRPLEEVLVDVVRIGRDTDTNGAIAGGLLGARDGVEAIPARWREKLQFRDEFAEVVNFLVAGDSDGAV</sequence>
<accession>A0AAJ0HK44</accession>
<feature type="transmembrane region" description="Helical" evidence="7">
    <location>
        <begin position="283"/>
        <end position="307"/>
    </location>
</feature>
<evidence type="ECO:0000256" key="4">
    <source>
        <dbReference type="ARBA" id="ARBA00023136"/>
    </source>
</evidence>
<evidence type="ECO:0000313" key="10">
    <source>
        <dbReference type="Proteomes" id="UP001275084"/>
    </source>
</evidence>
<dbReference type="SUPFAM" id="SSF101478">
    <property type="entry name" value="ADP-ribosylglycohydrolase"/>
    <property type="match status" value="1"/>
</dbReference>
<feature type="domain" description="STAS" evidence="8">
    <location>
        <begin position="654"/>
        <end position="786"/>
    </location>
</feature>
<dbReference type="Pfam" id="PF03747">
    <property type="entry name" value="ADP_ribosyl_GH"/>
    <property type="match status" value="1"/>
</dbReference>
<dbReference type="GO" id="GO:0055085">
    <property type="term" value="P:transmembrane transport"/>
    <property type="evidence" value="ECO:0007669"/>
    <property type="project" value="InterPro"/>
</dbReference>
<dbReference type="InterPro" id="IPR011547">
    <property type="entry name" value="SLC26A/SulP_dom"/>
</dbReference>
<feature type="transmembrane region" description="Helical" evidence="7">
    <location>
        <begin position="597"/>
        <end position="625"/>
    </location>
</feature>
<feature type="compositionally biased region" description="Polar residues" evidence="6">
    <location>
        <begin position="28"/>
        <end position="38"/>
    </location>
</feature>
<protein>
    <submittedName>
        <fullName evidence="9">ADP-ribosylglycohydrolase-domain-containing protein</fullName>
    </submittedName>
</protein>
<evidence type="ECO:0000256" key="5">
    <source>
        <dbReference type="PIRSR" id="PIRSR605502-1"/>
    </source>
</evidence>
<feature type="transmembrane region" description="Helical" evidence="7">
    <location>
        <begin position="403"/>
        <end position="424"/>
    </location>
</feature>
<dbReference type="InterPro" id="IPR036705">
    <property type="entry name" value="Ribosyl_crysJ1_sf"/>
</dbReference>
<dbReference type="InterPro" id="IPR036513">
    <property type="entry name" value="STAS_dom_sf"/>
</dbReference>
<dbReference type="Proteomes" id="UP001275084">
    <property type="component" value="Unassembled WGS sequence"/>
</dbReference>
<comment type="cofactor">
    <cofactor evidence="5">
        <name>Mg(2+)</name>
        <dbReference type="ChEBI" id="CHEBI:18420"/>
    </cofactor>
    <text evidence="5">Binds 2 magnesium ions per subunit.</text>
</comment>
<comment type="caution">
    <text evidence="9">The sequence shown here is derived from an EMBL/GenBank/DDBJ whole genome shotgun (WGS) entry which is preliminary data.</text>
</comment>
<feature type="transmembrane region" description="Helical" evidence="7">
    <location>
        <begin position="462"/>
        <end position="481"/>
    </location>
</feature>
<feature type="region of interest" description="Disordered" evidence="6">
    <location>
        <begin position="1"/>
        <end position="63"/>
    </location>
</feature>
<keyword evidence="2 7" id="KW-0812">Transmembrane</keyword>
<keyword evidence="4 7" id="KW-0472">Membrane</keyword>
<keyword evidence="5" id="KW-0460">Magnesium</keyword>
<dbReference type="Gene3D" id="3.30.750.24">
    <property type="entry name" value="STAS domain"/>
    <property type="match status" value="1"/>
</dbReference>
<dbReference type="FunFam" id="3.30.750.24:FF:000036">
    <property type="entry name" value="Putative sulfate transporter YPR003C"/>
    <property type="match status" value="1"/>
</dbReference>
<feature type="region of interest" description="Disordered" evidence="6">
    <location>
        <begin position="101"/>
        <end position="125"/>
    </location>
</feature>
<evidence type="ECO:0000256" key="2">
    <source>
        <dbReference type="ARBA" id="ARBA00022692"/>
    </source>
</evidence>
<dbReference type="InterPro" id="IPR002645">
    <property type="entry name" value="STAS_dom"/>
</dbReference>
<dbReference type="InterPro" id="IPR001902">
    <property type="entry name" value="SLC26A/SulP_fam"/>
</dbReference>
<feature type="transmembrane region" description="Helical" evidence="7">
    <location>
        <begin position="501"/>
        <end position="521"/>
    </location>
</feature>
<dbReference type="Gene3D" id="1.10.4080.10">
    <property type="entry name" value="ADP-ribosylation/Crystallin J1"/>
    <property type="match status" value="1"/>
</dbReference>
<evidence type="ECO:0000256" key="3">
    <source>
        <dbReference type="ARBA" id="ARBA00022989"/>
    </source>
</evidence>
<feature type="binding site" evidence="5">
    <location>
        <position position="904"/>
    </location>
    <ligand>
        <name>Mg(2+)</name>
        <dbReference type="ChEBI" id="CHEBI:18420"/>
        <label>1</label>
    </ligand>
</feature>
<evidence type="ECO:0000259" key="8">
    <source>
        <dbReference type="PROSITE" id="PS50801"/>
    </source>
</evidence>
<feature type="binding site" evidence="5">
    <location>
        <position position="1142"/>
    </location>
    <ligand>
        <name>Mg(2+)</name>
        <dbReference type="ChEBI" id="CHEBI:18420"/>
        <label>1</label>
    </ligand>
</feature>
<dbReference type="AlphaFoldDB" id="A0AAJ0HK44"/>
<gene>
    <name evidence="9" type="ORF">B0T25DRAFT_456332</name>
</gene>
<dbReference type="SUPFAM" id="SSF52091">
    <property type="entry name" value="SpoIIaa-like"/>
    <property type="match status" value="1"/>
</dbReference>
<keyword evidence="5" id="KW-0479">Metal-binding</keyword>
<evidence type="ECO:0000256" key="6">
    <source>
        <dbReference type="SAM" id="MobiDB-lite"/>
    </source>
</evidence>
<dbReference type="PANTHER" id="PTHR11814">
    <property type="entry name" value="SULFATE TRANSPORTER"/>
    <property type="match status" value="1"/>
</dbReference>
<dbReference type="GO" id="GO:0016020">
    <property type="term" value="C:membrane"/>
    <property type="evidence" value="ECO:0007669"/>
    <property type="project" value="UniProtKB-SubCell"/>
</dbReference>
<organism evidence="9 10">
    <name type="scientific">Lasiosphaeria hispida</name>
    <dbReference type="NCBI Taxonomy" id="260671"/>
    <lineage>
        <taxon>Eukaryota</taxon>
        <taxon>Fungi</taxon>
        <taxon>Dikarya</taxon>
        <taxon>Ascomycota</taxon>
        <taxon>Pezizomycotina</taxon>
        <taxon>Sordariomycetes</taxon>
        <taxon>Sordariomycetidae</taxon>
        <taxon>Sordariales</taxon>
        <taxon>Lasiosphaeriaceae</taxon>
        <taxon>Lasiosphaeria</taxon>
    </lineage>
</organism>
<feature type="binding site" evidence="5">
    <location>
        <position position="1141"/>
    </location>
    <ligand>
        <name>Mg(2+)</name>
        <dbReference type="ChEBI" id="CHEBI:18420"/>
        <label>1</label>
    </ligand>
</feature>
<keyword evidence="10" id="KW-1185">Reference proteome</keyword>
<feature type="binding site" evidence="5">
    <location>
        <position position="903"/>
    </location>
    <ligand>
        <name>Mg(2+)</name>
        <dbReference type="ChEBI" id="CHEBI:18420"/>
        <label>1</label>
    </ligand>
</feature>
<reference evidence="9" key="2">
    <citation type="submission" date="2023-06" db="EMBL/GenBank/DDBJ databases">
        <authorList>
            <consortium name="Lawrence Berkeley National Laboratory"/>
            <person name="Haridas S."/>
            <person name="Hensen N."/>
            <person name="Bonometti L."/>
            <person name="Westerberg I."/>
            <person name="Brannstrom I.O."/>
            <person name="Guillou S."/>
            <person name="Cros-Aarteil S."/>
            <person name="Calhoun S."/>
            <person name="Kuo A."/>
            <person name="Mondo S."/>
            <person name="Pangilinan J."/>
            <person name="Riley R."/>
            <person name="Labutti K."/>
            <person name="Andreopoulos B."/>
            <person name="Lipzen A."/>
            <person name="Chen C."/>
            <person name="Yanf M."/>
            <person name="Daum C."/>
            <person name="Ng V."/>
            <person name="Clum A."/>
            <person name="Steindorff A."/>
            <person name="Ohm R."/>
            <person name="Martin F."/>
            <person name="Silar P."/>
            <person name="Natvig D."/>
            <person name="Lalanne C."/>
            <person name="Gautier V."/>
            <person name="Ament-Velasquez S.L."/>
            <person name="Kruys A."/>
            <person name="Hutchinson M.I."/>
            <person name="Powell A.J."/>
            <person name="Barry K."/>
            <person name="Miller A.N."/>
            <person name="Grigoriev I.V."/>
            <person name="Debuchy R."/>
            <person name="Gladieux P."/>
            <person name="Thoren M.H."/>
            <person name="Johannesson H."/>
        </authorList>
    </citation>
    <scope>NUCLEOTIDE SEQUENCE</scope>
    <source>
        <strain evidence="9">CBS 955.72</strain>
    </source>
</reference>
<dbReference type="Pfam" id="PF00916">
    <property type="entry name" value="Sulfate_transp"/>
    <property type="match status" value="1"/>
</dbReference>
<feature type="binding site" evidence="5">
    <location>
        <position position="1139"/>
    </location>
    <ligand>
        <name>Mg(2+)</name>
        <dbReference type="ChEBI" id="CHEBI:18420"/>
        <label>1</label>
    </ligand>
</feature>
<keyword evidence="3 7" id="KW-1133">Transmembrane helix</keyword>
<feature type="transmembrane region" description="Helical" evidence="7">
    <location>
        <begin position="372"/>
        <end position="391"/>
    </location>
</feature>
<name>A0AAJ0HK44_9PEZI</name>
<feature type="compositionally biased region" description="Polar residues" evidence="6">
    <location>
        <begin position="1"/>
        <end position="16"/>
    </location>
</feature>
<feature type="transmembrane region" description="Helical" evidence="7">
    <location>
        <begin position="204"/>
        <end position="222"/>
    </location>
</feature>
<dbReference type="CDD" id="cd07042">
    <property type="entry name" value="STAS_SulP_like_sulfate_transporter"/>
    <property type="match status" value="1"/>
</dbReference>
<dbReference type="EMBL" id="JAUIQD010000004">
    <property type="protein sequence ID" value="KAK3354059.1"/>
    <property type="molecule type" value="Genomic_DNA"/>
</dbReference>
<dbReference type="PROSITE" id="PS50801">
    <property type="entry name" value="STAS"/>
    <property type="match status" value="1"/>
</dbReference>
<dbReference type="Pfam" id="PF01740">
    <property type="entry name" value="STAS"/>
    <property type="match status" value="1"/>
</dbReference>
<feature type="transmembrane region" description="Helical" evidence="7">
    <location>
        <begin position="172"/>
        <end position="192"/>
    </location>
</feature>
<dbReference type="InterPro" id="IPR005502">
    <property type="entry name" value="Ribosyl_crysJ1"/>
</dbReference>
<evidence type="ECO:0000256" key="1">
    <source>
        <dbReference type="ARBA" id="ARBA00004141"/>
    </source>
</evidence>
<reference evidence="9" key="1">
    <citation type="journal article" date="2023" name="Mol. Phylogenet. Evol.">
        <title>Genome-scale phylogeny and comparative genomics of the fungal order Sordariales.</title>
        <authorList>
            <person name="Hensen N."/>
            <person name="Bonometti L."/>
            <person name="Westerberg I."/>
            <person name="Brannstrom I.O."/>
            <person name="Guillou S."/>
            <person name="Cros-Aarteil S."/>
            <person name="Calhoun S."/>
            <person name="Haridas S."/>
            <person name="Kuo A."/>
            <person name="Mondo S."/>
            <person name="Pangilinan J."/>
            <person name="Riley R."/>
            <person name="LaButti K."/>
            <person name="Andreopoulos B."/>
            <person name="Lipzen A."/>
            <person name="Chen C."/>
            <person name="Yan M."/>
            <person name="Daum C."/>
            <person name="Ng V."/>
            <person name="Clum A."/>
            <person name="Steindorff A."/>
            <person name="Ohm R.A."/>
            <person name="Martin F."/>
            <person name="Silar P."/>
            <person name="Natvig D.O."/>
            <person name="Lalanne C."/>
            <person name="Gautier V."/>
            <person name="Ament-Velasquez S.L."/>
            <person name="Kruys A."/>
            <person name="Hutchinson M.I."/>
            <person name="Powell A.J."/>
            <person name="Barry K."/>
            <person name="Miller A.N."/>
            <person name="Grigoriev I.V."/>
            <person name="Debuchy R."/>
            <person name="Gladieux P."/>
            <person name="Hiltunen Thoren M."/>
            <person name="Johannesson H."/>
        </authorList>
    </citation>
    <scope>NUCLEOTIDE SEQUENCE</scope>
    <source>
        <strain evidence="9">CBS 955.72</strain>
    </source>
</reference>